<organism evidence="1 2">
    <name type="scientific">Trichinella pseudospiralis</name>
    <name type="common">Parasitic roundworm</name>
    <dbReference type="NCBI Taxonomy" id="6337"/>
    <lineage>
        <taxon>Eukaryota</taxon>
        <taxon>Metazoa</taxon>
        <taxon>Ecdysozoa</taxon>
        <taxon>Nematoda</taxon>
        <taxon>Enoplea</taxon>
        <taxon>Dorylaimia</taxon>
        <taxon>Trichinellida</taxon>
        <taxon>Trichinellidae</taxon>
        <taxon>Trichinella</taxon>
    </lineage>
</organism>
<proteinExistence type="predicted"/>
<accession>A0A0V1DPN0</accession>
<dbReference type="Proteomes" id="UP000054995">
    <property type="component" value="Unassembled WGS sequence"/>
</dbReference>
<dbReference type="EMBL" id="JYDT01002259">
    <property type="protein sequence ID" value="KRY63517.1"/>
    <property type="molecule type" value="Genomic_DNA"/>
</dbReference>
<protein>
    <submittedName>
        <fullName evidence="1">Uncharacterized protein</fullName>
    </submittedName>
</protein>
<dbReference type="AlphaFoldDB" id="A0A0V1DPN0"/>
<evidence type="ECO:0000313" key="2">
    <source>
        <dbReference type="Proteomes" id="UP000054995"/>
    </source>
</evidence>
<sequence length="32" mass="3518">MALTLAIQPYKARQKIRPSHNQFGYGCGLTGP</sequence>
<gene>
    <name evidence="1" type="ORF">T4D_7521</name>
</gene>
<reference evidence="1 2" key="1">
    <citation type="submission" date="2015-01" db="EMBL/GenBank/DDBJ databases">
        <title>Evolution of Trichinella species and genotypes.</title>
        <authorList>
            <person name="Korhonen P.K."/>
            <person name="Edoardo P."/>
            <person name="Giuseppe L.R."/>
            <person name="Gasser R.B."/>
        </authorList>
    </citation>
    <scope>NUCLEOTIDE SEQUENCE [LARGE SCALE GENOMIC DNA]</scope>
    <source>
        <strain evidence="1">ISS470</strain>
    </source>
</reference>
<comment type="caution">
    <text evidence="1">The sequence shown here is derived from an EMBL/GenBank/DDBJ whole genome shotgun (WGS) entry which is preliminary data.</text>
</comment>
<evidence type="ECO:0000313" key="1">
    <source>
        <dbReference type="EMBL" id="KRY63517.1"/>
    </source>
</evidence>
<keyword evidence="2" id="KW-1185">Reference proteome</keyword>
<name>A0A0V1DPN0_TRIPS</name>